<protein>
    <submittedName>
        <fullName evidence="1">Uncharacterized protein</fullName>
    </submittedName>
</protein>
<gene>
    <name evidence="1" type="ORF">LA374_00370</name>
</gene>
<proteinExistence type="predicted"/>
<sequence length="154" mass="16666">MGTALILPFQTANQPEPAATQSAGECHLAAMRALFGRTGAEARWERLSAMQRAVICYAARINPREGMEKALHEFDLAEREALRRAIGDLLALGDVWGGGMDRREWAAIRAPQPVEDAAVEAAQEEKTRAALAAEVSQLVGKVAVMQQVATVSRQ</sequence>
<organism evidence="1 2">
    <name type="scientific">Aeromonas schubertii</name>
    <dbReference type="NCBI Taxonomy" id="652"/>
    <lineage>
        <taxon>Bacteria</taxon>
        <taxon>Pseudomonadati</taxon>
        <taxon>Pseudomonadota</taxon>
        <taxon>Gammaproteobacteria</taxon>
        <taxon>Aeromonadales</taxon>
        <taxon>Aeromonadaceae</taxon>
        <taxon>Aeromonas</taxon>
    </lineage>
</organism>
<dbReference type="Proteomes" id="UP000774958">
    <property type="component" value="Unassembled WGS sequence"/>
</dbReference>
<comment type="caution">
    <text evidence="1">The sequence shown here is derived from an EMBL/GenBank/DDBJ whole genome shotgun (WGS) entry which is preliminary data.</text>
</comment>
<evidence type="ECO:0000313" key="2">
    <source>
        <dbReference type="Proteomes" id="UP000774958"/>
    </source>
</evidence>
<reference evidence="1 2" key="1">
    <citation type="submission" date="2021-09" db="EMBL/GenBank/DDBJ databases">
        <title>Aeromonas schubertii isolated from Asian sea bass.</title>
        <authorList>
            <person name="Pinpimai K."/>
        </authorList>
    </citation>
    <scope>NUCLEOTIDE SEQUENCE [LARGE SCALE GENOMIC DNA]</scope>
    <source>
        <strain evidence="1 2">CHULA2021a</strain>
    </source>
</reference>
<accession>A0ABS7V6G6</accession>
<dbReference type="RefSeq" id="WP_224161719.1">
    <property type="nucleotide sequence ID" value="NZ_JAIRBT010000001.1"/>
</dbReference>
<name>A0ABS7V6G6_9GAMM</name>
<evidence type="ECO:0000313" key="1">
    <source>
        <dbReference type="EMBL" id="MBZ6064672.1"/>
    </source>
</evidence>
<dbReference type="EMBL" id="JAIRBT010000001">
    <property type="protein sequence ID" value="MBZ6064672.1"/>
    <property type="molecule type" value="Genomic_DNA"/>
</dbReference>
<keyword evidence="2" id="KW-1185">Reference proteome</keyword>